<proteinExistence type="predicted"/>
<name>A0A7R9DLZ5_TIMPO</name>
<dbReference type="EMBL" id="OD012917">
    <property type="protein sequence ID" value="CAD7417186.1"/>
    <property type="molecule type" value="Genomic_DNA"/>
</dbReference>
<gene>
    <name evidence="1" type="ORF">TPSB3V08_LOCUS11588</name>
</gene>
<evidence type="ECO:0000313" key="1">
    <source>
        <dbReference type="EMBL" id="CAD7417186.1"/>
    </source>
</evidence>
<protein>
    <submittedName>
        <fullName evidence="1">Uncharacterized protein</fullName>
    </submittedName>
</protein>
<dbReference type="AlphaFoldDB" id="A0A7R9DLZ5"/>
<accession>A0A7R9DLZ5</accession>
<reference evidence="1" key="1">
    <citation type="submission" date="2020-11" db="EMBL/GenBank/DDBJ databases">
        <authorList>
            <person name="Tran Van P."/>
        </authorList>
    </citation>
    <scope>NUCLEOTIDE SEQUENCE</scope>
</reference>
<organism evidence="1">
    <name type="scientific">Timema poppense</name>
    <name type="common">Walking stick</name>
    <dbReference type="NCBI Taxonomy" id="170557"/>
    <lineage>
        <taxon>Eukaryota</taxon>
        <taxon>Metazoa</taxon>
        <taxon>Ecdysozoa</taxon>
        <taxon>Arthropoda</taxon>
        <taxon>Hexapoda</taxon>
        <taxon>Insecta</taxon>
        <taxon>Pterygota</taxon>
        <taxon>Neoptera</taxon>
        <taxon>Polyneoptera</taxon>
        <taxon>Phasmatodea</taxon>
        <taxon>Timematodea</taxon>
        <taxon>Timematoidea</taxon>
        <taxon>Timematidae</taxon>
        <taxon>Timema</taxon>
    </lineage>
</organism>
<sequence>MRERHIRVQGLSKDISQMGNITQGLPPREVALSQHGQQRASNSGSVECGFCRGEHLGVYCRLVETSQLGLARVQAKLQMTAKSRS</sequence>